<comment type="caution">
    <text evidence="1">The sequence shown here is derived from an EMBL/GenBank/DDBJ whole genome shotgun (WGS) entry which is preliminary data.</text>
</comment>
<reference evidence="1 2" key="1">
    <citation type="submission" date="2019-03" db="EMBL/GenBank/DDBJ databases">
        <title>Genomic Encyclopedia of Archaeal and Bacterial Type Strains, Phase II (KMG-II): from individual species to whole genera.</title>
        <authorList>
            <person name="Goeker M."/>
        </authorList>
    </citation>
    <scope>NUCLEOTIDE SEQUENCE [LARGE SCALE GENOMIC DNA]</scope>
    <source>
        <strain evidence="1 2">DSM 28323</strain>
    </source>
</reference>
<dbReference type="RefSeq" id="WP_133474403.1">
    <property type="nucleotide sequence ID" value="NZ_SNWP01000011.1"/>
</dbReference>
<name>A0A4R6IW56_9BACT</name>
<evidence type="ECO:0000313" key="2">
    <source>
        <dbReference type="Proteomes" id="UP000295741"/>
    </source>
</evidence>
<accession>A0A4R6IW56</accession>
<gene>
    <name evidence="1" type="ORF">BC659_1868</name>
</gene>
<protein>
    <submittedName>
        <fullName evidence="1">Uncharacterized protein</fullName>
    </submittedName>
</protein>
<organism evidence="1 2">
    <name type="scientific">Sediminibacterium goheungense</name>
    <dbReference type="NCBI Taxonomy" id="1086393"/>
    <lineage>
        <taxon>Bacteria</taxon>
        <taxon>Pseudomonadati</taxon>
        <taxon>Bacteroidota</taxon>
        <taxon>Chitinophagia</taxon>
        <taxon>Chitinophagales</taxon>
        <taxon>Chitinophagaceae</taxon>
        <taxon>Sediminibacterium</taxon>
    </lineage>
</organism>
<dbReference type="EMBL" id="SNWP01000011">
    <property type="protein sequence ID" value="TDO26561.1"/>
    <property type="molecule type" value="Genomic_DNA"/>
</dbReference>
<dbReference type="OrthoDB" id="672926at2"/>
<dbReference type="Proteomes" id="UP000295741">
    <property type="component" value="Unassembled WGS sequence"/>
</dbReference>
<sequence length="77" mass="8894">MQTTKLDISEELEELLDFAHPTAAREILWDWLKLTIAGNFATEIGPNEKTLIINLYEKLDNFLRAVEMNKCTITQIN</sequence>
<keyword evidence="2" id="KW-1185">Reference proteome</keyword>
<evidence type="ECO:0000313" key="1">
    <source>
        <dbReference type="EMBL" id="TDO26561.1"/>
    </source>
</evidence>
<proteinExistence type="predicted"/>
<dbReference type="AlphaFoldDB" id="A0A4R6IW56"/>